<evidence type="ECO:0008006" key="2">
    <source>
        <dbReference type="Google" id="ProtNLM"/>
    </source>
</evidence>
<dbReference type="EMBL" id="LAZR01023066">
    <property type="protein sequence ID" value="KKL79779.1"/>
    <property type="molecule type" value="Genomic_DNA"/>
</dbReference>
<reference evidence="1" key="1">
    <citation type="journal article" date="2015" name="Nature">
        <title>Complex archaea that bridge the gap between prokaryotes and eukaryotes.</title>
        <authorList>
            <person name="Spang A."/>
            <person name="Saw J.H."/>
            <person name="Jorgensen S.L."/>
            <person name="Zaremba-Niedzwiedzka K."/>
            <person name="Martijn J."/>
            <person name="Lind A.E."/>
            <person name="van Eijk R."/>
            <person name="Schleper C."/>
            <person name="Guy L."/>
            <person name="Ettema T.J."/>
        </authorList>
    </citation>
    <scope>NUCLEOTIDE SEQUENCE</scope>
</reference>
<protein>
    <recommendedName>
        <fullName evidence="2">Lipoprotein</fullName>
    </recommendedName>
</protein>
<gene>
    <name evidence="1" type="ORF">LCGC14_2011390</name>
</gene>
<proteinExistence type="predicted"/>
<dbReference type="AlphaFoldDB" id="A0A0F9F0F8"/>
<feature type="non-terminal residue" evidence="1">
    <location>
        <position position="64"/>
    </location>
</feature>
<organism evidence="1">
    <name type="scientific">marine sediment metagenome</name>
    <dbReference type="NCBI Taxonomy" id="412755"/>
    <lineage>
        <taxon>unclassified sequences</taxon>
        <taxon>metagenomes</taxon>
        <taxon>ecological metagenomes</taxon>
    </lineage>
</organism>
<name>A0A0F9F0F8_9ZZZZ</name>
<accession>A0A0F9F0F8</accession>
<sequence length="64" mass="6769">MSAPRMVAWIALVSAICLAGCNNQPNTVDSQGGAYREVNAPLELIAKAHPPILDLPVPIGFELN</sequence>
<evidence type="ECO:0000313" key="1">
    <source>
        <dbReference type="EMBL" id="KKL79779.1"/>
    </source>
</evidence>
<comment type="caution">
    <text evidence="1">The sequence shown here is derived from an EMBL/GenBank/DDBJ whole genome shotgun (WGS) entry which is preliminary data.</text>
</comment>